<organism evidence="9 10">
    <name type="scientific">Penicillium angulare</name>
    <dbReference type="NCBI Taxonomy" id="116970"/>
    <lineage>
        <taxon>Eukaryota</taxon>
        <taxon>Fungi</taxon>
        <taxon>Dikarya</taxon>
        <taxon>Ascomycota</taxon>
        <taxon>Pezizomycotina</taxon>
        <taxon>Eurotiomycetes</taxon>
        <taxon>Eurotiomycetidae</taxon>
        <taxon>Eurotiales</taxon>
        <taxon>Aspergillaceae</taxon>
        <taxon>Penicillium</taxon>
    </lineage>
</organism>
<evidence type="ECO:0000256" key="1">
    <source>
        <dbReference type="ARBA" id="ARBA00004123"/>
    </source>
</evidence>
<evidence type="ECO:0000313" key="9">
    <source>
        <dbReference type="EMBL" id="KAJ5107163.1"/>
    </source>
</evidence>
<evidence type="ECO:0000256" key="6">
    <source>
        <dbReference type="SAM" id="Coils"/>
    </source>
</evidence>
<proteinExistence type="predicted"/>
<keyword evidence="4" id="KW-0804">Transcription</keyword>
<name>A0A9W9FVI6_9EURO</name>
<keyword evidence="6" id="KW-0175">Coiled coil</keyword>
<dbReference type="PROSITE" id="PS00036">
    <property type="entry name" value="BZIP_BASIC"/>
    <property type="match status" value="1"/>
</dbReference>
<dbReference type="InterPro" id="IPR004827">
    <property type="entry name" value="bZIP"/>
</dbReference>
<feature type="region of interest" description="Disordered" evidence="7">
    <location>
        <begin position="124"/>
        <end position="145"/>
    </location>
</feature>
<dbReference type="InterPro" id="IPR051027">
    <property type="entry name" value="bZIP_transcription_factors"/>
</dbReference>
<keyword evidence="3" id="KW-0238">DNA-binding</keyword>
<dbReference type="OrthoDB" id="295274at2759"/>
<dbReference type="Proteomes" id="UP001149165">
    <property type="component" value="Unassembled WGS sequence"/>
</dbReference>
<evidence type="ECO:0000256" key="7">
    <source>
        <dbReference type="SAM" id="MobiDB-lite"/>
    </source>
</evidence>
<accession>A0A9W9FVI6</accession>
<dbReference type="GO" id="GO:0003677">
    <property type="term" value="F:DNA binding"/>
    <property type="evidence" value="ECO:0007669"/>
    <property type="project" value="UniProtKB-KW"/>
</dbReference>
<keyword evidence="5" id="KW-0539">Nucleus</keyword>
<dbReference type="InterPro" id="IPR002112">
    <property type="entry name" value="Leuzip_Jun"/>
</dbReference>
<protein>
    <submittedName>
        <fullName evidence="9">Rho GTPase activation protein</fullName>
    </submittedName>
</protein>
<feature type="region of interest" description="Disordered" evidence="7">
    <location>
        <begin position="333"/>
        <end position="388"/>
    </location>
</feature>
<reference evidence="9" key="1">
    <citation type="submission" date="2022-11" db="EMBL/GenBank/DDBJ databases">
        <authorList>
            <person name="Petersen C."/>
        </authorList>
    </citation>
    <scope>NUCLEOTIDE SEQUENCE</scope>
    <source>
        <strain evidence="9">IBT 30069</strain>
    </source>
</reference>
<dbReference type="GO" id="GO:0005634">
    <property type="term" value="C:nucleus"/>
    <property type="evidence" value="ECO:0007669"/>
    <property type="project" value="UniProtKB-SubCell"/>
</dbReference>
<dbReference type="Gene3D" id="1.20.5.170">
    <property type="match status" value="1"/>
</dbReference>
<evidence type="ECO:0000256" key="5">
    <source>
        <dbReference type="ARBA" id="ARBA00023242"/>
    </source>
</evidence>
<evidence type="ECO:0000313" key="10">
    <source>
        <dbReference type="Proteomes" id="UP001149165"/>
    </source>
</evidence>
<dbReference type="PROSITE" id="PS50217">
    <property type="entry name" value="BZIP"/>
    <property type="match status" value="1"/>
</dbReference>
<dbReference type="InterPro" id="IPR046347">
    <property type="entry name" value="bZIP_sf"/>
</dbReference>
<evidence type="ECO:0000256" key="4">
    <source>
        <dbReference type="ARBA" id="ARBA00023163"/>
    </source>
</evidence>
<gene>
    <name evidence="9" type="ORF">N7456_003838</name>
</gene>
<sequence>MKAATRLYNHFASQVLLAERDAHRIAMTMRIVAIPHIETESSSVAVLSVGYVFVELLAGLPNGILGSVRLYRVLHRIFLAAPANPGRVRLITLSIMALTSEMECAMICAVCGFLTGLLQATRRVREGSPTQPQTPGNPVRPVASSLQPDGLARVFGPLLIGRRRSRTAQRSVEQEIEEERIMRFLLDNWLGICRQLWEWTGPPGPPPMGKRETLITTNPAIAISPIFPSLYPRASYSSSTWVTAPHNIYKTNFDMSTGNLNSIPSGLPSADPLHPLSLSPYTATNAFSGDLLGLPITEDDQLWGLSPVSPTMGTGWDTKADAAAFANSALERDLKNAQVRNGQPTPPPYDDRDHTGLDLDNAHKRRRAREYQTAAESLSPDLDDASPLQERHKRAKFLERNRVAASKCRQKKKEHTQQLEYRYKEQSEKKERLVGEITRLRSEILSLKNEVLKHAQCGDEPIKLHLAQMVKKITDTDGPASVPPPSIPTAMDSRISIMETPSPDVVPTPKGIPGTCAAPSQPPPASAGLSFGFDDPLELEPAAAAVAAELLEQQLRRDSETSLVTESSYPFSTDDTFDDLINV</sequence>
<dbReference type="GO" id="GO:0003700">
    <property type="term" value="F:DNA-binding transcription factor activity"/>
    <property type="evidence" value="ECO:0007669"/>
    <property type="project" value="InterPro"/>
</dbReference>
<dbReference type="PRINTS" id="PR00043">
    <property type="entry name" value="LEUZIPPRJUN"/>
</dbReference>
<keyword evidence="2" id="KW-0805">Transcription regulation</keyword>
<dbReference type="EMBL" id="JAPQKH010000003">
    <property type="protein sequence ID" value="KAJ5107163.1"/>
    <property type="molecule type" value="Genomic_DNA"/>
</dbReference>
<evidence type="ECO:0000256" key="3">
    <source>
        <dbReference type="ARBA" id="ARBA00023125"/>
    </source>
</evidence>
<dbReference type="SUPFAM" id="SSF57959">
    <property type="entry name" value="Leucine zipper domain"/>
    <property type="match status" value="1"/>
</dbReference>
<dbReference type="AlphaFoldDB" id="A0A9W9FVI6"/>
<comment type="caution">
    <text evidence="9">The sequence shown here is derived from an EMBL/GenBank/DDBJ whole genome shotgun (WGS) entry which is preliminary data.</text>
</comment>
<dbReference type="SMART" id="SM00338">
    <property type="entry name" value="BRLZ"/>
    <property type="match status" value="1"/>
</dbReference>
<feature type="domain" description="BZIP" evidence="8">
    <location>
        <begin position="391"/>
        <end position="454"/>
    </location>
</feature>
<evidence type="ECO:0000256" key="2">
    <source>
        <dbReference type="ARBA" id="ARBA00023015"/>
    </source>
</evidence>
<reference evidence="9" key="2">
    <citation type="journal article" date="2023" name="IMA Fungus">
        <title>Comparative genomic study of the Penicillium genus elucidates a diverse pangenome and 15 lateral gene transfer events.</title>
        <authorList>
            <person name="Petersen C."/>
            <person name="Sorensen T."/>
            <person name="Nielsen M.R."/>
            <person name="Sondergaard T.E."/>
            <person name="Sorensen J.L."/>
            <person name="Fitzpatrick D.A."/>
            <person name="Frisvad J.C."/>
            <person name="Nielsen K.L."/>
        </authorList>
    </citation>
    <scope>NUCLEOTIDE SEQUENCE</scope>
    <source>
        <strain evidence="9">IBT 30069</strain>
    </source>
</reference>
<feature type="coiled-coil region" evidence="6">
    <location>
        <begin position="423"/>
        <end position="450"/>
    </location>
</feature>
<dbReference type="Pfam" id="PF00170">
    <property type="entry name" value="bZIP_1"/>
    <property type="match status" value="1"/>
</dbReference>
<keyword evidence="10" id="KW-1185">Reference proteome</keyword>
<comment type="subcellular location">
    <subcellularLocation>
        <location evidence="1">Nucleus</location>
    </subcellularLocation>
</comment>
<evidence type="ECO:0000259" key="8">
    <source>
        <dbReference type="PROSITE" id="PS50217"/>
    </source>
</evidence>
<dbReference type="PANTHER" id="PTHR19304">
    <property type="entry name" value="CYCLIC-AMP RESPONSE ELEMENT BINDING PROTEIN"/>
    <property type="match status" value="1"/>
</dbReference>
<feature type="compositionally biased region" description="Basic and acidic residues" evidence="7">
    <location>
        <begin position="349"/>
        <end position="362"/>
    </location>
</feature>
<dbReference type="CDD" id="cd14687">
    <property type="entry name" value="bZIP_ATF2"/>
    <property type="match status" value="1"/>
</dbReference>